<dbReference type="InterPro" id="IPR011629">
    <property type="entry name" value="CobW-like_C"/>
</dbReference>
<evidence type="ECO:0000256" key="1">
    <source>
        <dbReference type="ARBA" id="ARBA00022741"/>
    </source>
</evidence>
<organism evidence="4">
    <name type="scientific">marine metagenome</name>
    <dbReference type="NCBI Taxonomy" id="408172"/>
    <lineage>
        <taxon>unclassified sequences</taxon>
        <taxon>metagenomes</taxon>
        <taxon>ecological metagenomes</taxon>
    </lineage>
</organism>
<dbReference type="Pfam" id="PF07683">
    <property type="entry name" value="CobW_C"/>
    <property type="match status" value="1"/>
</dbReference>
<evidence type="ECO:0000313" key="4">
    <source>
        <dbReference type="EMBL" id="SVE10627.1"/>
    </source>
</evidence>
<name>A0A383AS24_9ZZZZ</name>
<dbReference type="GO" id="GO:0000166">
    <property type="term" value="F:nucleotide binding"/>
    <property type="evidence" value="ECO:0007669"/>
    <property type="project" value="UniProtKB-KW"/>
</dbReference>
<reference evidence="4" key="1">
    <citation type="submission" date="2018-05" db="EMBL/GenBank/DDBJ databases">
        <authorList>
            <person name="Lanie J.A."/>
            <person name="Ng W.-L."/>
            <person name="Kazmierczak K.M."/>
            <person name="Andrzejewski T.M."/>
            <person name="Davidsen T.M."/>
            <person name="Wayne K.J."/>
            <person name="Tettelin H."/>
            <person name="Glass J.I."/>
            <person name="Rusch D."/>
            <person name="Podicherti R."/>
            <person name="Tsui H.-C.T."/>
            <person name="Winkler M.E."/>
        </authorList>
    </citation>
    <scope>NUCLEOTIDE SEQUENCE</scope>
</reference>
<dbReference type="SUPFAM" id="SSF90002">
    <property type="entry name" value="Hypothetical protein YjiA, C-terminal domain"/>
    <property type="match status" value="1"/>
</dbReference>
<accession>A0A383AS24</accession>
<keyword evidence="1" id="KW-0547">Nucleotide-binding</keyword>
<dbReference type="EMBL" id="UINC01194510">
    <property type="protein sequence ID" value="SVE10627.1"/>
    <property type="molecule type" value="Genomic_DNA"/>
</dbReference>
<dbReference type="Gene3D" id="3.30.1220.10">
    <property type="entry name" value="CobW-like, C-terminal domain"/>
    <property type="match status" value="1"/>
</dbReference>
<sequence length="36" mass="4074">RLDRAWGKEVRVNQLSFIGRGLDRGRLEAGVRSCMA</sequence>
<gene>
    <name evidence="4" type="ORF">METZ01_LOCUS463481</name>
</gene>
<protein>
    <recommendedName>
        <fullName evidence="3">CobW C-terminal domain-containing protein</fullName>
    </recommendedName>
</protein>
<dbReference type="InterPro" id="IPR036627">
    <property type="entry name" value="CobW-likC_sf"/>
</dbReference>
<feature type="domain" description="CobW C-terminal" evidence="3">
    <location>
        <begin position="3"/>
        <end position="34"/>
    </location>
</feature>
<dbReference type="AlphaFoldDB" id="A0A383AS24"/>
<feature type="non-terminal residue" evidence="4">
    <location>
        <position position="1"/>
    </location>
</feature>
<evidence type="ECO:0000256" key="2">
    <source>
        <dbReference type="ARBA" id="ARBA00023186"/>
    </source>
</evidence>
<proteinExistence type="predicted"/>
<keyword evidence="2" id="KW-0143">Chaperone</keyword>
<evidence type="ECO:0000259" key="3">
    <source>
        <dbReference type="Pfam" id="PF07683"/>
    </source>
</evidence>